<evidence type="ECO:0000256" key="11">
    <source>
        <dbReference type="RuleBase" id="RU004504"/>
    </source>
</evidence>
<gene>
    <name evidence="13" type="ORF">BZG01_08205</name>
</gene>
<dbReference type="PANTHER" id="PTHR11601">
    <property type="entry name" value="CYSTEINE DESULFURYLASE FAMILY MEMBER"/>
    <property type="match status" value="1"/>
</dbReference>
<evidence type="ECO:0000313" key="13">
    <source>
        <dbReference type="EMBL" id="PKQ67360.1"/>
    </source>
</evidence>
<dbReference type="RefSeq" id="WP_101309345.1">
    <property type="nucleotide sequence ID" value="NZ_CAXXEE010000003.1"/>
</dbReference>
<evidence type="ECO:0000259" key="12">
    <source>
        <dbReference type="Pfam" id="PF00266"/>
    </source>
</evidence>
<dbReference type="PROSITE" id="PS00595">
    <property type="entry name" value="AA_TRANSFER_CLASS_5"/>
    <property type="match status" value="1"/>
</dbReference>
<keyword evidence="5" id="KW-0001">2Fe-2S</keyword>
<evidence type="ECO:0000256" key="4">
    <source>
        <dbReference type="ARBA" id="ARBA00022679"/>
    </source>
</evidence>
<evidence type="ECO:0000256" key="8">
    <source>
        <dbReference type="ARBA" id="ARBA00023004"/>
    </source>
</evidence>
<comment type="similarity">
    <text evidence="2">Belongs to the class-V pyridoxal-phosphate-dependent aminotransferase family. NifS/IscS subfamily.</text>
</comment>
<comment type="catalytic activity">
    <reaction evidence="10">
        <text>(sulfur carrier)-H + L-cysteine = (sulfur carrier)-SH + L-alanine</text>
        <dbReference type="Rhea" id="RHEA:43892"/>
        <dbReference type="Rhea" id="RHEA-COMP:14737"/>
        <dbReference type="Rhea" id="RHEA-COMP:14739"/>
        <dbReference type="ChEBI" id="CHEBI:29917"/>
        <dbReference type="ChEBI" id="CHEBI:35235"/>
        <dbReference type="ChEBI" id="CHEBI:57972"/>
        <dbReference type="ChEBI" id="CHEBI:64428"/>
        <dbReference type="EC" id="2.8.1.7"/>
    </reaction>
</comment>
<keyword evidence="4" id="KW-0808">Transferase</keyword>
<keyword evidence="6" id="KW-0479">Metal-binding</keyword>
<dbReference type="InterPro" id="IPR015422">
    <property type="entry name" value="PyrdxlP-dep_Trfase_small"/>
</dbReference>
<dbReference type="InterPro" id="IPR020578">
    <property type="entry name" value="Aminotrans_V_PyrdxlP_BS"/>
</dbReference>
<organism evidence="13 14">
    <name type="scientific">Labilibaculum manganireducens</name>
    <dbReference type="NCBI Taxonomy" id="1940525"/>
    <lineage>
        <taxon>Bacteria</taxon>
        <taxon>Pseudomonadati</taxon>
        <taxon>Bacteroidota</taxon>
        <taxon>Bacteroidia</taxon>
        <taxon>Marinilabiliales</taxon>
        <taxon>Marinifilaceae</taxon>
        <taxon>Labilibaculum</taxon>
    </lineage>
</organism>
<comment type="caution">
    <text evidence="13">The sequence shown here is derived from an EMBL/GenBank/DDBJ whole genome shotgun (WGS) entry which is preliminary data.</text>
</comment>
<evidence type="ECO:0000256" key="1">
    <source>
        <dbReference type="ARBA" id="ARBA00001933"/>
    </source>
</evidence>
<dbReference type="InterPro" id="IPR016454">
    <property type="entry name" value="Cysteine_dSase"/>
</dbReference>
<dbReference type="NCBIfam" id="NF002806">
    <property type="entry name" value="PRK02948.1"/>
    <property type="match status" value="1"/>
</dbReference>
<dbReference type="InterPro" id="IPR015424">
    <property type="entry name" value="PyrdxlP-dep_Trfase"/>
</dbReference>
<dbReference type="InterPro" id="IPR000192">
    <property type="entry name" value="Aminotrans_V_dom"/>
</dbReference>
<dbReference type="SUPFAM" id="SSF53383">
    <property type="entry name" value="PLP-dependent transferases"/>
    <property type="match status" value="1"/>
</dbReference>
<dbReference type="InterPro" id="IPR015421">
    <property type="entry name" value="PyrdxlP-dep_Trfase_major"/>
</dbReference>
<dbReference type="Gene3D" id="3.90.1150.10">
    <property type="entry name" value="Aspartate Aminotransferase, domain 1"/>
    <property type="match status" value="1"/>
</dbReference>
<dbReference type="GO" id="GO:0031071">
    <property type="term" value="F:cysteine desulfurase activity"/>
    <property type="evidence" value="ECO:0007669"/>
    <property type="project" value="UniProtKB-EC"/>
</dbReference>
<name>A0A2N3IAQ5_9BACT</name>
<feature type="domain" description="Aminotransferase class V" evidence="12">
    <location>
        <begin position="4"/>
        <end position="361"/>
    </location>
</feature>
<dbReference type="EC" id="2.8.1.7" evidence="3"/>
<keyword evidence="9" id="KW-0411">Iron-sulfur</keyword>
<proteinExistence type="inferred from homology"/>
<evidence type="ECO:0000313" key="14">
    <source>
        <dbReference type="Proteomes" id="UP000233618"/>
    </source>
</evidence>
<keyword evidence="8" id="KW-0408">Iron</keyword>
<dbReference type="Pfam" id="PF00266">
    <property type="entry name" value="Aminotran_5"/>
    <property type="match status" value="1"/>
</dbReference>
<keyword evidence="14" id="KW-1185">Reference proteome</keyword>
<evidence type="ECO:0000256" key="6">
    <source>
        <dbReference type="ARBA" id="ARBA00022723"/>
    </source>
</evidence>
<evidence type="ECO:0000256" key="7">
    <source>
        <dbReference type="ARBA" id="ARBA00022898"/>
    </source>
</evidence>
<dbReference type="AlphaFoldDB" id="A0A2N3IAQ5"/>
<dbReference type="FunFam" id="3.40.640.10:FF:000003">
    <property type="entry name" value="Cysteine desulfurase IscS"/>
    <property type="match status" value="1"/>
</dbReference>
<sequence length="386" mass="42469">MKPIYLDYNATTPIAPEVADAMIPYLKGFFGNPSSSHFYGRQCKEAVDKARNQVALLLNCDAEELIFTSGGSESNNYALKGYAFANQDKGRHIITSSIEHPAVTEVCKFLETQGFEVTYLPVDETGQVQLSDLKKAIRPDTILISIMYANNEVGTLQPISEISKLAKQNNIIVHTDCAQAVGKVPVNVQELGVDLLTLAGHKFYGPKGIGALYIRGGIKLQKLIHGADHERNLRAGTENVLEIVGLGKAAELAMEEEDKRMRHEMNLIRILRRNLSKLSDVQFNGNKDFCLPNTLSVSFKKIPVNEILSRLKNVAASAGAACHTDCVSVSATLDAMKVPLEYAMGTIRFSVGRYTTKTEIDLASNEIIEVIKSLRRDANQKKSNPE</sequence>
<protein>
    <recommendedName>
        <fullName evidence="3">cysteine desulfurase</fullName>
        <ecNumber evidence="3">2.8.1.7</ecNumber>
    </recommendedName>
</protein>
<evidence type="ECO:0000256" key="5">
    <source>
        <dbReference type="ARBA" id="ARBA00022714"/>
    </source>
</evidence>
<dbReference type="PIRSF" id="PIRSF005572">
    <property type="entry name" value="NifS"/>
    <property type="match status" value="1"/>
</dbReference>
<accession>A0A2N3IAQ5</accession>
<evidence type="ECO:0000256" key="9">
    <source>
        <dbReference type="ARBA" id="ARBA00023014"/>
    </source>
</evidence>
<evidence type="ECO:0000256" key="10">
    <source>
        <dbReference type="ARBA" id="ARBA00050776"/>
    </source>
</evidence>
<keyword evidence="7" id="KW-0663">Pyridoxal phosphate</keyword>
<dbReference type="Proteomes" id="UP000233618">
    <property type="component" value="Unassembled WGS sequence"/>
</dbReference>
<comment type="cofactor">
    <cofactor evidence="1 11">
        <name>pyridoxal 5'-phosphate</name>
        <dbReference type="ChEBI" id="CHEBI:597326"/>
    </cofactor>
</comment>
<dbReference type="Gene3D" id="3.40.640.10">
    <property type="entry name" value="Type I PLP-dependent aspartate aminotransferase-like (Major domain)"/>
    <property type="match status" value="1"/>
</dbReference>
<evidence type="ECO:0000256" key="2">
    <source>
        <dbReference type="ARBA" id="ARBA00006490"/>
    </source>
</evidence>
<dbReference type="EMBL" id="MVDE01000009">
    <property type="protein sequence ID" value="PKQ67360.1"/>
    <property type="molecule type" value="Genomic_DNA"/>
</dbReference>
<dbReference type="PANTHER" id="PTHR11601:SF34">
    <property type="entry name" value="CYSTEINE DESULFURASE"/>
    <property type="match status" value="1"/>
</dbReference>
<reference evidence="13 14" key="1">
    <citation type="journal article" date="2017" name="Front. Microbiol.">
        <title>Labilibaculum manganireducens gen. nov., sp. nov. and Labilibaculum filiforme sp. nov., Novel Bacteroidetes Isolated from Subsurface Sediments of the Baltic Sea.</title>
        <authorList>
            <person name="Vandieken V."/>
            <person name="Marshall I.P."/>
            <person name="Niemann H."/>
            <person name="Engelen B."/>
            <person name="Cypionka H."/>
        </authorList>
    </citation>
    <scope>NUCLEOTIDE SEQUENCE [LARGE SCALE GENOMIC DNA]</scope>
    <source>
        <strain evidence="13 14">59.10-2M</strain>
    </source>
</reference>
<dbReference type="GO" id="GO:0051537">
    <property type="term" value="F:2 iron, 2 sulfur cluster binding"/>
    <property type="evidence" value="ECO:0007669"/>
    <property type="project" value="UniProtKB-KW"/>
</dbReference>
<evidence type="ECO:0000256" key="3">
    <source>
        <dbReference type="ARBA" id="ARBA00012239"/>
    </source>
</evidence>
<dbReference type="GO" id="GO:0046872">
    <property type="term" value="F:metal ion binding"/>
    <property type="evidence" value="ECO:0007669"/>
    <property type="project" value="UniProtKB-KW"/>
</dbReference>